<accession>A0A1B9J1Z4</accession>
<keyword evidence="3" id="KW-1185">Reference proteome</keyword>
<reference evidence="2 3" key="1">
    <citation type="submission" date="2013-07" db="EMBL/GenBank/DDBJ databases">
        <title>The Genome Sequence of Kwoniella mangroviensis CBS10435.</title>
        <authorList>
            <consortium name="The Broad Institute Genome Sequencing Platform"/>
            <person name="Cuomo C."/>
            <person name="Litvintseva A."/>
            <person name="Chen Y."/>
            <person name="Heitman J."/>
            <person name="Sun S."/>
            <person name="Springer D."/>
            <person name="Dromer F."/>
            <person name="Young S.K."/>
            <person name="Zeng Q."/>
            <person name="Gargeya S."/>
            <person name="Fitzgerald M."/>
            <person name="Abouelleil A."/>
            <person name="Alvarado L."/>
            <person name="Berlin A.M."/>
            <person name="Chapman S.B."/>
            <person name="Dewar J."/>
            <person name="Goldberg J."/>
            <person name="Griggs A."/>
            <person name="Gujja S."/>
            <person name="Hansen M."/>
            <person name="Howarth C."/>
            <person name="Imamovic A."/>
            <person name="Larimer J."/>
            <person name="McCowan C."/>
            <person name="Murphy C."/>
            <person name="Pearson M."/>
            <person name="Priest M."/>
            <person name="Roberts A."/>
            <person name="Saif S."/>
            <person name="Shea T."/>
            <person name="Sykes S."/>
            <person name="Wortman J."/>
            <person name="Nusbaum C."/>
            <person name="Birren B."/>
        </authorList>
    </citation>
    <scope>NUCLEOTIDE SEQUENCE [LARGE SCALE GENOMIC DNA]</scope>
    <source>
        <strain evidence="2 3">CBS 10435</strain>
    </source>
</reference>
<evidence type="ECO:0000256" key="1">
    <source>
        <dbReference type="SAM" id="MobiDB-lite"/>
    </source>
</evidence>
<reference evidence="3" key="2">
    <citation type="submission" date="2013-12" db="EMBL/GenBank/DDBJ databases">
        <title>Evolution of pathogenesis and genome organization in the Tremellales.</title>
        <authorList>
            <person name="Cuomo C."/>
            <person name="Litvintseva A."/>
            <person name="Heitman J."/>
            <person name="Chen Y."/>
            <person name="Sun S."/>
            <person name="Springer D."/>
            <person name="Dromer F."/>
            <person name="Young S."/>
            <person name="Zeng Q."/>
            <person name="Chapman S."/>
            <person name="Gujja S."/>
            <person name="Saif S."/>
            <person name="Birren B."/>
        </authorList>
    </citation>
    <scope>NUCLEOTIDE SEQUENCE [LARGE SCALE GENOMIC DNA]</scope>
    <source>
        <strain evidence="3">CBS 10435</strain>
    </source>
</reference>
<feature type="region of interest" description="Disordered" evidence="1">
    <location>
        <begin position="61"/>
        <end position="108"/>
    </location>
</feature>
<proteinExistence type="predicted"/>
<sequence>MKGKKAKKSIPLEGFYQPYDPPGFIPQSKPPQHSQFVHPGSIPALNCQSHSSSQHYGGYMHHYYNQGSPAAPNPFIHPQHQTNQPAQASQHPQPQPSFNTSHPHPSQISVVHQNYSPYTQQSSLSFSNHTAFDPYSQYVNHVYHPNPTYDQIGIRQYLEAAETRFECAECDKRRKDDKRAGWCDQCGKFTKTIEISGL</sequence>
<evidence type="ECO:0000313" key="3">
    <source>
        <dbReference type="Proteomes" id="UP000092583"/>
    </source>
</evidence>
<dbReference type="EMBL" id="KI669459">
    <property type="protein sequence ID" value="OCF61674.1"/>
    <property type="molecule type" value="Genomic_DNA"/>
</dbReference>
<dbReference type="AlphaFoldDB" id="A0A1B9J1Z4"/>
<evidence type="ECO:0000313" key="2">
    <source>
        <dbReference type="EMBL" id="OCF61674.1"/>
    </source>
</evidence>
<protein>
    <submittedName>
        <fullName evidence="2">Uncharacterized protein</fullName>
    </submittedName>
</protein>
<feature type="compositionally biased region" description="Polar residues" evidence="1">
    <location>
        <begin position="98"/>
        <end position="108"/>
    </location>
</feature>
<name>A0A1B9J1Z4_9TREE</name>
<gene>
    <name evidence="2" type="ORF">L486_01332</name>
</gene>
<organism evidence="2 3">
    <name type="scientific">Kwoniella mangroviensis CBS 10435</name>
    <dbReference type="NCBI Taxonomy" id="1331196"/>
    <lineage>
        <taxon>Eukaryota</taxon>
        <taxon>Fungi</taxon>
        <taxon>Dikarya</taxon>
        <taxon>Basidiomycota</taxon>
        <taxon>Agaricomycotina</taxon>
        <taxon>Tremellomycetes</taxon>
        <taxon>Tremellales</taxon>
        <taxon>Cryptococcaceae</taxon>
        <taxon>Kwoniella</taxon>
    </lineage>
</organism>
<dbReference type="Proteomes" id="UP000092583">
    <property type="component" value="Unassembled WGS sequence"/>
</dbReference>